<gene>
    <name evidence="2" type="ORF">GCM10022231_14680</name>
</gene>
<proteinExistence type="predicted"/>
<keyword evidence="1" id="KW-1133">Transmembrane helix</keyword>
<keyword evidence="3" id="KW-1185">Reference proteome</keyword>
<sequence>MAVSGLLAWWDSVEEWLTGLPFVPQLLVTLVVLVPLATGIAWVVNFLVVWVFSLFDRRDVGDDHGVGV</sequence>
<accession>A0ABP7NYJ9</accession>
<evidence type="ECO:0000313" key="2">
    <source>
        <dbReference type="EMBL" id="GAA3956748.1"/>
    </source>
</evidence>
<evidence type="ECO:0000313" key="3">
    <source>
        <dbReference type="Proteomes" id="UP001418444"/>
    </source>
</evidence>
<reference evidence="3" key="1">
    <citation type="journal article" date="2019" name="Int. J. Syst. Evol. Microbiol.">
        <title>The Global Catalogue of Microorganisms (GCM) 10K type strain sequencing project: providing services to taxonomists for standard genome sequencing and annotation.</title>
        <authorList>
            <consortium name="The Broad Institute Genomics Platform"/>
            <consortium name="The Broad Institute Genome Sequencing Center for Infectious Disease"/>
            <person name="Wu L."/>
            <person name="Ma J."/>
        </authorList>
    </citation>
    <scope>NUCLEOTIDE SEQUENCE [LARGE SCALE GENOMIC DNA]</scope>
    <source>
        <strain evidence="3">JCM 16923</strain>
    </source>
</reference>
<dbReference type="EMBL" id="BAAAZW010000004">
    <property type="protein sequence ID" value="GAA3956748.1"/>
    <property type="molecule type" value="Genomic_DNA"/>
</dbReference>
<evidence type="ECO:0000256" key="1">
    <source>
        <dbReference type="SAM" id="Phobius"/>
    </source>
</evidence>
<comment type="caution">
    <text evidence="2">The sequence shown here is derived from an EMBL/GenBank/DDBJ whole genome shotgun (WGS) entry which is preliminary data.</text>
</comment>
<organism evidence="2 3">
    <name type="scientific">Gordonia caeni</name>
    <dbReference type="NCBI Taxonomy" id="1007097"/>
    <lineage>
        <taxon>Bacteria</taxon>
        <taxon>Bacillati</taxon>
        <taxon>Actinomycetota</taxon>
        <taxon>Actinomycetes</taxon>
        <taxon>Mycobacteriales</taxon>
        <taxon>Gordoniaceae</taxon>
        <taxon>Gordonia</taxon>
    </lineage>
</organism>
<keyword evidence="1" id="KW-0812">Transmembrane</keyword>
<name>A0ABP7NYJ9_9ACTN</name>
<protein>
    <submittedName>
        <fullName evidence="2">Uncharacterized protein</fullName>
    </submittedName>
</protein>
<dbReference type="Proteomes" id="UP001418444">
    <property type="component" value="Unassembled WGS sequence"/>
</dbReference>
<keyword evidence="1" id="KW-0472">Membrane</keyword>
<feature type="transmembrane region" description="Helical" evidence="1">
    <location>
        <begin position="26"/>
        <end position="52"/>
    </location>
</feature>